<organism evidence="2 3">
    <name type="scientific">Pseudomonas tremae</name>
    <dbReference type="NCBI Taxonomy" id="200454"/>
    <lineage>
        <taxon>Bacteria</taxon>
        <taxon>Pseudomonadati</taxon>
        <taxon>Pseudomonadota</taxon>
        <taxon>Gammaproteobacteria</taxon>
        <taxon>Pseudomonadales</taxon>
        <taxon>Pseudomonadaceae</taxon>
        <taxon>Pseudomonas</taxon>
    </lineage>
</organism>
<accession>A0AA40P530</accession>
<dbReference type="InterPro" id="IPR000182">
    <property type="entry name" value="GNAT_dom"/>
</dbReference>
<dbReference type="PROSITE" id="PS51186">
    <property type="entry name" value="GNAT"/>
    <property type="match status" value="1"/>
</dbReference>
<reference evidence="2 3" key="1">
    <citation type="submission" date="2015-09" db="EMBL/GenBank/DDBJ databases">
        <title>Genome announcement of multiple Pseudomonas syringae strains.</title>
        <authorList>
            <person name="Thakur S."/>
            <person name="Wang P.W."/>
            <person name="Gong Y."/>
            <person name="Weir B.S."/>
            <person name="Guttman D.S."/>
        </authorList>
    </citation>
    <scope>NUCLEOTIDE SEQUENCE [LARGE SCALE GENOMIC DNA]</scope>
    <source>
        <strain evidence="2 3">ICMP9151</strain>
    </source>
</reference>
<protein>
    <submittedName>
        <fullName evidence="2">Acetyltransferase</fullName>
    </submittedName>
</protein>
<comment type="caution">
    <text evidence="2">The sequence shown here is derived from an EMBL/GenBank/DDBJ whole genome shotgun (WGS) entry which is preliminary data.</text>
</comment>
<dbReference type="InterPro" id="IPR016181">
    <property type="entry name" value="Acyl_CoA_acyltransferase"/>
</dbReference>
<dbReference type="Gene3D" id="3.40.630.30">
    <property type="match status" value="1"/>
</dbReference>
<evidence type="ECO:0000313" key="3">
    <source>
        <dbReference type="Proteomes" id="UP000050523"/>
    </source>
</evidence>
<dbReference type="GO" id="GO:0016747">
    <property type="term" value="F:acyltransferase activity, transferring groups other than amino-acyl groups"/>
    <property type="evidence" value="ECO:0007669"/>
    <property type="project" value="InterPro"/>
</dbReference>
<dbReference type="Proteomes" id="UP000050523">
    <property type="component" value="Unassembled WGS sequence"/>
</dbReference>
<gene>
    <name evidence="2" type="ORF">ALO43_00811</name>
</gene>
<evidence type="ECO:0000259" key="1">
    <source>
        <dbReference type="PROSITE" id="PS51186"/>
    </source>
</evidence>
<dbReference type="SUPFAM" id="SSF55729">
    <property type="entry name" value="Acyl-CoA N-acyltransferases (Nat)"/>
    <property type="match status" value="1"/>
</dbReference>
<dbReference type="AlphaFoldDB" id="A0AA40P530"/>
<sequence length="169" mass="18854">MTFELRLSQDCDLPDLIRISAQARVRYKTIPSLAYVADTPALSADRFKACRVVVAVDRECQQVIGFAAMRPLDGLLYLDNISVDPRASGHCVGTALLEAVQAWAQVLQVQALSLTTFRAPLWNGPWFRKHGFVPMPEAQMGAGLKAVVERQSLMLDPATRETLWRCCHR</sequence>
<feature type="domain" description="N-acetyltransferase" evidence="1">
    <location>
        <begin position="3"/>
        <end position="154"/>
    </location>
</feature>
<dbReference type="CDD" id="cd04301">
    <property type="entry name" value="NAT_SF"/>
    <property type="match status" value="1"/>
</dbReference>
<dbReference type="RefSeq" id="WP_054997531.1">
    <property type="nucleotide sequence ID" value="NZ_LJRO01000157.1"/>
</dbReference>
<proteinExistence type="predicted"/>
<evidence type="ECO:0000313" key="2">
    <source>
        <dbReference type="EMBL" id="KPZ02466.1"/>
    </source>
</evidence>
<dbReference type="EMBL" id="LJRO01000157">
    <property type="protein sequence ID" value="KPZ02466.1"/>
    <property type="molecule type" value="Genomic_DNA"/>
</dbReference>
<name>A0AA40P530_9PSED</name>
<dbReference type="Pfam" id="PF13508">
    <property type="entry name" value="Acetyltransf_7"/>
    <property type="match status" value="1"/>
</dbReference>